<keyword evidence="2" id="KW-1185">Reference proteome</keyword>
<dbReference type="EMBL" id="JANBVB010000339">
    <property type="protein sequence ID" value="KAJ2895039.1"/>
    <property type="molecule type" value="Genomic_DNA"/>
</dbReference>
<sequence length="625" mass="66336">MEHTDAEVARVFSALQGRFAGHSLHQQQQSLPSSPSKTGGEASSGGEKQANVWVIPAGVGSDLARPATLSALVEQWALLEESQKINALLGIAHVGQSKMQPVGSSVARLAELAKEDSTSDWVRVLGCTLGSVGVTGKMTGLGDLESGSAVRAELEAAAEQLYAAALAKQSELQLSAGMLACVSSQVAEAMAPPAIRNVYGERPSAELLDQVMARAESEQVCGNVGVRRAPAAPASSTSAPESRRPSAAEPSPDPSDAAAAATTFSDLFGGSGSDDNNDDLDAGKPKSRLCLHVRSSHRADHVGRMARLLAAAAEPPPASADPRRPSFSKARSSAAGSAATTPGPGSAGPSSGARKIGMFAPRRRAAPTNTALPGSGLGTSPAVRRGSEAAGGSGTQPGQAKKIQFAEHTDHDVMNARENLMQERREKLAEEREAKRLKRAADIEDRKRRRAEAAEERRVAIAEGRAEAPRRGRPRGAANRAVADTSSGNESDEANDDDNDNDNDNDEQSASATPAPVPVPEPEPVRPNVHVSPEEYRNFNGNDQTIRAIYAETNALTDEGRMQLYYFFNGYPPPPDTPSVVRVVLNERVIDDPTRLGELRREITVLEVNFDTASWEKRRQHRRVH</sequence>
<evidence type="ECO:0000313" key="1">
    <source>
        <dbReference type="EMBL" id="KAJ2895039.1"/>
    </source>
</evidence>
<name>A0ACC1M3B0_9FUNG</name>
<reference evidence="1" key="1">
    <citation type="submission" date="2022-07" db="EMBL/GenBank/DDBJ databases">
        <title>Phylogenomic reconstructions and comparative analyses of Kickxellomycotina fungi.</title>
        <authorList>
            <person name="Reynolds N.K."/>
            <person name="Stajich J.E."/>
            <person name="Barry K."/>
            <person name="Grigoriev I.V."/>
            <person name="Crous P."/>
            <person name="Smith M.E."/>
        </authorList>
    </citation>
    <scope>NUCLEOTIDE SEQUENCE</scope>
    <source>
        <strain evidence="1">CBS 190363</strain>
    </source>
</reference>
<dbReference type="Proteomes" id="UP001139981">
    <property type="component" value="Unassembled WGS sequence"/>
</dbReference>
<organism evidence="1 2">
    <name type="scientific">Coemansia aciculifera</name>
    <dbReference type="NCBI Taxonomy" id="417176"/>
    <lineage>
        <taxon>Eukaryota</taxon>
        <taxon>Fungi</taxon>
        <taxon>Fungi incertae sedis</taxon>
        <taxon>Zoopagomycota</taxon>
        <taxon>Kickxellomycotina</taxon>
        <taxon>Kickxellomycetes</taxon>
        <taxon>Kickxellales</taxon>
        <taxon>Kickxellaceae</taxon>
        <taxon>Coemansia</taxon>
    </lineage>
</organism>
<accession>A0ACC1M3B0</accession>
<protein>
    <submittedName>
        <fullName evidence="1">Uncharacterized protein</fullName>
    </submittedName>
</protein>
<gene>
    <name evidence="1" type="ORF">IWW38_002410</name>
</gene>
<evidence type="ECO:0000313" key="2">
    <source>
        <dbReference type="Proteomes" id="UP001139981"/>
    </source>
</evidence>
<proteinExistence type="predicted"/>
<comment type="caution">
    <text evidence="1">The sequence shown here is derived from an EMBL/GenBank/DDBJ whole genome shotgun (WGS) entry which is preliminary data.</text>
</comment>